<keyword evidence="3" id="KW-0540">Nuclease</keyword>
<dbReference type="PANTHER" id="PTHR34139:SF1">
    <property type="entry name" value="RNASE MJ1380-RELATED"/>
    <property type="match status" value="1"/>
</dbReference>
<dbReference type="GO" id="GO:0000166">
    <property type="term" value="F:nucleotide binding"/>
    <property type="evidence" value="ECO:0007669"/>
    <property type="project" value="UniProtKB-KW"/>
</dbReference>
<sequence length="114" mass="13376">MSERDPCLFLNDMLEAISRIEEYTEGYDFEDFINDRKTVDAVLRNLEIIGEASRYVPDEIRSAYPSVPWRRVVGLRNVVVHHYFGVDLGIVWTIIRFQLPELKKSVEKIIEDLC</sequence>
<dbReference type="RefSeq" id="WP_042690138.1">
    <property type="nucleotide sequence ID" value="NZ_CP007264.1"/>
</dbReference>
<keyword evidence="8" id="KW-1185">Reference proteome</keyword>
<evidence type="ECO:0000313" key="7">
    <source>
        <dbReference type="EMBL" id="AHL22371.1"/>
    </source>
</evidence>
<dbReference type="STRING" id="195522.BD01_0749"/>
<evidence type="ECO:0000256" key="3">
    <source>
        <dbReference type="ARBA" id="ARBA00022722"/>
    </source>
</evidence>
<dbReference type="HOGENOM" id="CLU_142825_3_3_2"/>
<dbReference type="PANTHER" id="PTHR34139">
    <property type="entry name" value="UPF0331 PROTEIN MJ0127"/>
    <property type="match status" value="1"/>
</dbReference>
<dbReference type="Pfam" id="PF01934">
    <property type="entry name" value="HepT-like"/>
    <property type="match status" value="1"/>
</dbReference>
<evidence type="ECO:0000256" key="5">
    <source>
        <dbReference type="ARBA" id="ARBA00022801"/>
    </source>
</evidence>
<dbReference type="Gene3D" id="1.20.120.580">
    <property type="entry name" value="bsu32300-like"/>
    <property type="match status" value="1"/>
</dbReference>
<evidence type="ECO:0000256" key="2">
    <source>
        <dbReference type="ARBA" id="ARBA00022649"/>
    </source>
</evidence>
<comment type="similarity">
    <text evidence="6">Belongs to the HepT RNase toxin family.</text>
</comment>
<keyword evidence="5" id="KW-0378">Hydrolase</keyword>
<dbReference type="OrthoDB" id="318716at2157"/>
<gene>
    <name evidence="7" type="ORF">BD01_0749</name>
</gene>
<dbReference type="GO" id="GO:0004540">
    <property type="term" value="F:RNA nuclease activity"/>
    <property type="evidence" value="ECO:0007669"/>
    <property type="project" value="InterPro"/>
</dbReference>
<proteinExistence type="inferred from homology"/>
<dbReference type="InterPro" id="IPR008201">
    <property type="entry name" value="HepT-like"/>
</dbReference>
<keyword evidence="4" id="KW-0547">Nucleotide-binding</keyword>
<dbReference type="InterPro" id="IPR037038">
    <property type="entry name" value="HepT-like_sf"/>
</dbReference>
<dbReference type="AlphaFoldDB" id="W8P0X5"/>
<dbReference type="EMBL" id="CP007264">
    <property type="protein sequence ID" value="AHL22371.1"/>
    <property type="molecule type" value="Genomic_DNA"/>
</dbReference>
<evidence type="ECO:0000256" key="6">
    <source>
        <dbReference type="ARBA" id="ARBA00024207"/>
    </source>
</evidence>
<dbReference type="GO" id="GO:0016787">
    <property type="term" value="F:hydrolase activity"/>
    <property type="evidence" value="ECO:0007669"/>
    <property type="project" value="UniProtKB-KW"/>
</dbReference>
<dbReference type="GO" id="GO:0110001">
    <property type="term" value="C:toxin-antitoxin complex"/>
    <property type="evidence" value="ECO:0007669"/>
    <property type="project" value="InterPro"/>
</dbReference>
<dbReference type="InterPro" id="IPR051813">
    <property type="entry name" value="HepT_RNase_toxin"/>
</dbReference>
<evidence type="ECO:0000256" key="4">
    <source>
        <dbReference type="ARBA" id="ARBA00022741"/>
    </source>
</evidence>
<dbReference type="KEGG" id="tnu:BD01_0749"/>
<dbReference type="Proteomes" id="UP000019434">
    <property type="component" value="Chromosome"/>
</dbReference>
<dbReference type="GeneID" id="24957624"/>
<keyword evidence="1" id="KW-0597">Phosphoprotein</keyword>
<keyword evidence="2" id="KW-1277">Toxin-antitoxin system</keyword>
<evidence type="ECO:0000256" key="1">
    <source>
        <dbReference type="ARBA" id="ARBA00022553"/>
    </source>
</evidence>
<dbReference type="eggNOG" id="arCOG05024">
    <property type="taxonomic scope" value="Archaea"/>
</dbReference>
<evidence type="ECO:0008006" key="9">
    <source>
        <dbReference type="Google" id="ProtNLM"/>
    </source>
</evidence>
<evidence type="ECO:0000313" key="8">
    <source>
        <dbReference type="Proteomes" id="UP000019434"/>
    </source>
</evidence>
<reference evidence="7 8" key="1">
    <citation type="submission" date="2014-02" db="EMBL/GenBank/DDBJ databases">
        <title>Genome Sequence of an Hyperthermophilic Archaeon, Thermococcus nautili 30-1, producing viral vesicles.</title>
        <authorList>
            <person name="Oberto J."/>
            <person name="Gaudin M."/>
            <person name="Cossu M."/>
            <person name="Gorlas A."/>
            <person name="Slesarev A."/>
            <person name="Marguet E."/>
            <person name="Forterre P."/>
        </authorList>
    </citation>
    <scope>NUCLEOTIDE SEQUENCE [LARGE SCALE GENOMIC DNA]</scope>
    <source>
        <strain evidence="7 8">30-1</strain>
    </source>
</reference>
<accession>W8P0X5</accession>
<name>W8P0X5_9EURY</name>
<organism evidence="7 8">
    <name type="scientific">Thermococcus nautili</name>
    <dbReference type="NCBI Taxonomy" id="195522"/>
    <lineage>
        <taxon>Archaea</taxon>
        <taxon>Methanobacteriati</taxon>
        <taxon>Methanobacteriota</taxon>
        <taxon>Thermococci</taxon>
        <taxon>Thermococcales</taxon>
        <taxon>Thermococcaceae</taxon>
        <taxon>Thermococcus</taxon>
    </lineage>
</organism>
<protein>
    <recommendedName>
        <fullName evidence="9">DUF86 domain-containing protein</fullName>
    </recommendedName>
</protein>